<reference evidence="1 2" key="1">
    <citation type="submission" date="2016-10" db="EMBL/GenBank/DDBJ databases">
        <authorList>
            <person name="de Groot N.N."/>
        </authorList>
    </citation>
    <scope>NUCLEOTIDE SEQUENCE [LARGE SCALE GENOMIC DNA]</scope>
    <source>
        <strain evidence="1 2">LMG 2247</strain>
    </source>
</reference>
<proteinExistence type="predicted"/>
<gene>
    <name evidence="1" type="ORF">SAMN05216466_104189</name>
</gene>
<dbReference type="OrthoDB" id="8978153at2"/>
<evidence type="ECO:0000313" key="2">
    <source>
        <dbReference type="Proteomes" id="UP000199706"/>
    </source>
</evidence>
<dbReference type="Proteomes" id="UP000199706">
    <property type="component" value="Unassembled WGS sequence"/>
</dbReference>
<dbReference type="Pfam" id="PF05947">
    <property type="entry name" value="T6SS_TssF"/>
    <property type="match status" value="1"/>
</dbReference>
<dbReference type="PIRSF" id="PIRSF028304">
    <property type="entry name" value="UCP028304"/>
    <property type="match status" value="1"/>
</dbReference>
<protein>
    <submittedName>
        <fullName evidence="1">Type VI secretion system protein ImpG</fullName>
    </submittedName>
</protein>
<dbReference type="NCBIfam" id="TIGR03359">
    <property type="entry name" value="VI_chp_6"/>
    <property type="match status" value="1"/>
</dbReference>
<name>A0A1G7VR05_9BURK</name>
<dbReference type="EMBL" id="FNCJ01000004">
    <property type="protein sequence ID" value="SDG62183.1"/>
    <property type="molecule type" value="Genomic_DNA"/>
</dbReference>
<organism evidence="1 2">
    <name type="scientific">Paraburkholderia phenazinium</name>
    <dbReference type="NCBI Taxonomy" id="60549"/>
    <lineage>
        <taxon>Bacteria</taxon>
        <taxon>Pseudomonadati</taxon>
        <taxon>Pseudomonadota</taxon>
        <taxon>Betaproteobacteria</taxon>
        <taxon>Burkholderiales</taxon>
        <taxon>Burkholderiaceae</taxon>
        <taxon>Paraburkholderia</taxon>
    </lineage>
</organism>
<dbReference type="PANTHER" id="PTHR35370:SF1">
    <property type="entry name" value="TYPE VI SECRETION SYSTEM COMPONENT TSSF1"/>
    <property type="match status" value="1"/>
</dbReference>
<sequence>MMEELLPHYERELARLRRAMRTFATDFPKVAARLAIAGEHSEDPHVDRMLQSFALLGARLDVKLEDDYPEFTEAMLEVLLPQYLRPFPSCSIVQFDIRSLINRLSAPRTLPRGQQLTSHGSGYSFRSAYDVVLAPLEIADARYALTAFAPMGVSLPPDATGVMSITFAFATENTSTASLPDSTRIHLSGQREIVAALIDGLLLRATAAFVEPDGRGQWKPLRQLPVSVAGFDDVDALLDRSHDAGDALGPLMEYFAFPDKFDFVDIDLAALRQAAGPCRRLTLHLAITGVHADSRAGQRMAKLSAENLKLFCTPVVNLFQCEAAPIETKEGVSLYPIEPQAKHIALTEVWSVDAVRLVKPASDGETVIHPFLSMRHGSSRHLPGPYWAVRCDDRAAQVTPGYETELALVRLDGQPATTAPMALAIDLTCTNRDLPRTLEVGVSDGDLELAGSGLKCPIVLLRRPTASARAPRRNGALWRIIAHMTPQTVRLGKEGIEELKQLFRQFAALSASQARHIEGIASLRHRTTMQWIVGKPSSAFARGIEVTMTLDEQAFAGSSLRIFAEVMDRFLAVYASTNNFVQLVILSANTGVELRRCAPRQGVQTIL</sequence>
<dbReference type="AlphaFoldDB" id="A0A1G7VR05"/>
<accession>A0A1G7VR05</accession>
<dbReference type="RefSeq" id="WP_090684350.1">
    <property type="nucleotide sequence ID" value="NZ_CADERL010000006.1"/>
</dbReference>
<dbReference type="PANTHER" id="PTHR35370">
    <property type="entry name" value="CYTOPLASMIC PROTEIN-RELATED-RELATED"/>
    <property type="match status" value="1"/>
</dbReference>
<dbReference type="InterPro" id="IPR010272">
    <property type="entry name" value="T6SS_TssF"/>
</dbReference>
<evidence type="ECO:0000313" key="1">
    <source>
        <dbReference type="EMBL" id="SDG62183.1"/>
    </source>
</evidence>